<reference evidence="15" key="1">
    <citation type="submission" date="2022-08" db="EMBL/GenBank/DDBJ databases">
        <authorList>
            <person name="Li F."/>
        </authorList>
    </citation>
    <scope>NUCLEOTIDE SEQUENCE</scope>
    <source>
        <strain evidence="15">MQZ15Z-1</strain>
    </source>
</reference>
<evidence type="ECO:0000313" key="15">
    <source>
        <dbReference type="EMBL" id="MCS0496604.1"/>
    </source>
</evidence>
<keyword evidence="8" id="KW-0249">Electron transport</keyword>
<evidence type="ECO:0000256" key="5">
    <source>
        <dbReference type="ARBA" id="ARBA00022617"/>
    </source>
</evidence>
<protein>
    <submittedName>
        <fullName evidence="15">Cytochrome b</fullName>
    </submittedName>
</protein>
<dbReference type="Gene3D" id="1.20.950.20">
    <property type="entry name" value="Transmembrane di-heme cytochromes, Chain C"/>
    <property type="match status" value="1"/>
</dbReference>
<dbReference type="Proteomes" id="UP001151088">
    <property type="component" value="Unassembled WGS sequence"/>
</dbReference>
<feature type="transmembrane region" description="Helical" evidence="13">
    <location>
        <begin position="42"/>
        <end position="65"/>
    </location>
</feature>
<accession>A0A9X2PD87</accession>
<feature type="transmembrane region" description="Helical" evidence="13">
    <location>
        <begin position="16"/>
        <end position="35"/>
    </location>
</feature>
<dbReference type="Pfam" id="PF01292">
    <property type="entry name" value="Ni_hydr_CYTB"/>
    <property type="match status" value="1"/>
</dbReference>
<evidence type="ECO:0000256" key="13">
    <source>
        <dbReference type="SAM" id="Phobius"/>
    </source>
</evidence>
<dbReference type="GO" id="GO:0020037">
    <property type="term" value="F:heme binding"/>
    <property type="evidence" value="ECO:0007669"/>
    <property type="project" value="TreeGrafter"/>
</dbReference>
<evidence type="ECO:0000259" key="14">
    <source>
        <dbReference type="Pfam" id="PF01292"/>
    </source>
</evidence>
<evidence type="ECO:0000256" key="4">
    <source>
        <dbReference type="ARBA" id="ARBA00022475"/>
    </source>
</evidence>
<keyword evidence="6 13" id="KW-0812">Transmembrane</keyword>
<evidence type="ECO:0000313" key="16">
    <source>
        <dbReference type="Proteomes" id="UP001151088"/>
    </source>
</evidence>
<evidence type="ECO:0000256" key="9">
    <source>
        <dbReference type="ARBA" id="ARBA00022989"/>
    </source>
</evidence>
<comment type="cofactor">
    <cofactor evidence="1">
        <name>heme b</name>
        <dbReference type="ChEBI" id="CHEBI:60344"/>
    </cofactor>
</comment>
<comment type="subcellular location">
    <subcellularLocation>
        <location evidence="2">Cell membrane</location>
        <topology evidence="2">Multi-pass membrane protein</topology>
    </subcellularLocation>
</comment>
<feature type="transmembrane region" description="Helical" evidence="13">
    <location>
        <begin position="85"/>
        <end position="109"/>
    </location>
</feature>
<dbReference type="PANTHER" id="PTHR30529">
    <property type="entry name" value="CYTOCHROME B561"/>
    <property type="match status" value="1"/>
</dbReference>
<evidence type="ECO:0000256" key="3">
    <source>
        <dbReference type="ARBA" id="ARBA00022448"/>
    </source>
</evidence>
<dbReference type="GO" id="GO:0005886">
    <property type="term" value="C:plasma membrane"/>
    <property type="evidence" value="ECO:0007669"/>
    <property type="project" value="UniProtKB-SubCell"/>
</dbReference>
<sequence>MSPAPMSPAFPAFSRLLHWLMALMIIAMLFIGIGMQASLADYHWLLSVHRPLGIAILVLAAVRLLNRRVSPPPALPAGMPGVLAFAAHASHVALYALMFAVPLVGWAMLSAARYPVVLYGSLVLPPILPQNDMVFAILRTTHTVLALALFALILAHIGAALMHAIAFRDGVFQSMANWRLRPVRACSGASGR</sequence>
<comment type="caution">
    <text evidence="15">The sequence shown here is derived from an EMBL/GenBank/DDBJ whole genome shotgun (WGS) entry which is preliminary data.</text>
</comment>
<evidence type="ECO:0000256" key="8">
    <source>
        <dbReference type="ARBA" id="ARBA00022982"/>
    </source>
</evidence>
<evidence type="ECO:0000256" key="12">
    <source>
        <dbReference type="ARBA" id="ARBA00037975"/>
    </source>
</evidence>
<evidence type="ECO:0000256" key="2">
    <source>
        <dbReference type="ARBA" id="ARBA00004651"/>
    </source>
</evidence>
<dbReference type="InterPro" id="IPR011577">
    <property type="entry name" value="Cyt_b561_bac/Ni-Hgenase"/>
</dbReference>
<keyword evidence="4" id="KW-1003">Cell membrane</keyword>
<dbReference type="GO" id="GO:0046872">
    <property type="term" value="F:metal ion binding"/>
    <property type="evidence" value="ECO:0007669"/>
    <property type="project" value="UniProtKB-KW"/>
</dbReference>
<keyword evidence="16" id="KW-1185">Reference proteome</keyword>
<proteinExistence type="inferred from homology"/>
<keyword evidence="5" id="KW-0349">Heme</keyword>
<dbReference type="RefSeq" id="WP_258733763.1">
    <property type="nucleotide sequence ID" value="NZ_JANTHZ010000007.1"/>
</dbReference>
<dbReference type="GO" id="GO:0022904">
    <property type="term" value="P:respiratory electron transport chain"/>
    <property type="evidence" value="ECO:0007669"/>
    <property type="project" value="InterPro"/>
</dbReference>
<evidence type="ECO:0000256" key="1">
    <source>
        <dbReference type="ARBA" id="ARBA00001970"/>
    </source>
</evidence>
<dbReference type="AlphaFoldDB" id="A0A9X2PD87"/>
<dbReference type="PANTHER" id="PTHR30529:SF6">
    <property type="entry name" value="BLL0291 PROTEIN"/>
    <property type="match status" value="1"/>
</dbReference>
<evidence type="ECO:0000256" key="10">
    <source>
        <dbReference type="ARBA" id="ARBA00023004"/>
    </source>
</evidence>
<evidence type="ECO:0000256" key="7">
    <source>
        <dbReference type="ARBA" id="ARBA00022723"/>
    </source>
</evidence>
<organism evidence="15 16">
    <name type="scientific">Ancylobacter mangrovi</name>
    <dbReference type="NCBI Taxonomy" id="2972472"/>
    <lineage>
        <taxon>Bacteria</taxon>
        <taxon>Pseudomonadati</taxon>
        <taxon>Pseudomonadota</taxon>
        <taxon>Alphaproteobacteria</taxon>
        <taxon>Hyphomicrobiales</taxon>
        <taxon>Xanthobacteraceae</taxon>
        <taxon>Ancylobacter</taxon>
    </lineage>
</organism>
<dbReference type="InterPro" id="IPR052168">
    <property type="entry name" value="Cytochrome_b561_oxidase"/>
</dbReference>
<feature type="domain" description="Cytochrome b561 bacterial/Ni-hydrogenase" evidence="14">
    <location>
        <begin position="10"/>
        <end position="176"/>
    </location>
</feature>
<evidence type="ECO:0000256" key="11">
    <source>
        <dbReference type="ARBA" id="ARBA00023136"/>
    </source>
</evidence>
<keyword evidence="11 13" id="KW-0472">Membrane</keyword>
<dbReference type="EMBL" id="JANTHZ010000007">
    <property type="protein sequence ID" value="MCS0496604.1"/>
    <property type="molecule type" value="Genomic_DNA"/>
</dbReference>
<gene>
    <name evidence="15" type="ORF">NVS89_15990</name>
</gene>
<name>A0A9X2PD87_9HYPH</name>
<feature type="transmembrane region" description="Helical" evidence="13">
    <location>
        <begin position="144"/>
        <end position="167"/>
    </location>
</feature>
<dbReference type="GO" id="GO:0009055">
    <property type="term" value="F:electron transfer activity"/>
    <property type="evidence" value="ECO:0007669"/>
    <property type="project" value="InterPro"/>
</dbReference>
<comment type="similarity">
    <text evidence="12">Belongs to the cytochrome b561 family.</text>
</comment>
<keyword evidence="7" id="KW-0479">Metal-binding</keyword>
<keyword evidence="3" id="KW-0813">Transport</keyword>
<evidence type="ECO:0000256" key="6">
    <source>
        <dbReference type="ARBA" id="ARBA00022692"/>
    </source>
</evidence>
<keyword evidence="9 13" id="KW-1133">Transmembrane helix</keyword>
<keyword evidence="10" id="KW-0408">Iron</keyword>
<dbReference type="InterPro" id="IPR016174">
    <property type="entry name" value="Di-haem_cyt_TM"/>
</dbReference>
<dbReference type="SUPFAM" id="SSF81342">
    <property type="entry name" value="Transmembrane di-heme cytochromes"/>
    <property type="match status" value="1"/>
</dbReference>